<evidence type="ECO:0000256" key="1">
    <source>
        <dbReference type="ARBA" id="ARBA00022574"/>
    </source>
</evidence>
<keyword evidence="6" id="KW-1185">Reference proteome</keyword>
<dbReference type="InterPro" id="IPR001680">
    <property type="entry name" value="WD40_rpt"/>
</dbReference>
<organism evidence="5 6">
    <name type="scientific">Hermanssonia centrifuga</name>
    <dbReference type="NCBI Taxonomy" id="98765"/>
    <lineage>
        <taxon>Eukaryota</taxon>
        <taxon>Fungi</taxon>
        <taxon>Dikarya</taxon>
        <taxon>Basidiomycota</taxon>
        <taxon>Agaricomycotina</taxon>
        <taxon>Agaricomycetes</taxon>
        <taxon>Polyporales</taxon>
        <taxon>Meruliaceae</taxon>
        <taxon>Hermanssonia</taxon>
    </lineage>
</organism>
<comment type="caution">
    <text evidence="5">The sequence shown here is derived from an EMBL/GenBank/DDBJ whole genome shotgun (WGS) entry which is preliminary data.</text>
</comment>
<dbReference type="SMART" id="SM00320">
    <property type="entry name" value="WD40"/>
    <property type="match status" value="5"/>
</dbReference>
<dbReference type="EMBL" id="MLYV02000755">
    <property type="protein sequence ID" value="PSR78210.1"/>
    <property type="molecule type" value="Genomic_DNA"/>
</dbReference>
<dbReference type="AlphaFoldDB" id="A0A2R6NWC4"/>
<accession>A0A2R6NWC4</accession>
<dbReference type="SUPFAM" id="SSF50978">
    <property type="entry name" value="WD40 repeat-like"/>
    <property type="match status" value="1"/>
</dbReference>
<name>A0A2R6NWC4_9APHY</name>
<reference evidence="5 6" key="1">
    <citation type="submission" date="2018-02" db="EMBL/GenBank/DDBJ databases">
        <title>Genome sequence of the basidiomycete white-rot fungus Phlebia centrifuga.</title>
        <authorList>
            <person name="Granchi Z."/>
            <person name="Peng M."/>
            <person name="de Vries R.P."/>
            <person name="Hilden K."/>
            <person name="Makela M.R."/>
            <person name="Grigoriev I."/>
            <person name="Riley R."/>
        </authorList>
    </citation>
    <scope>NUCLEOTIDE SEQUENCE [LARGE SCALE GENOMIC DNA]</scope>
    <source>
        <strain evidence="5 6">FBCC195</strain>
    </source>
</reference>
<evidence type="ECO:0000313" key="5">
    <source>
        <dbReference type="EMBL" id="PSR78210.1"/>
    </source>
</evidence>
<evidence type="ECO:0000256" key="2">
    <source>
        <dbReference type="ARBA" id="ARBA00022737"/>
    </source>
</evidence>
<dbReference type="InterPro" id="IPR019775">
    <property type="entry name" value="WD40_repeat_CS"/>
</dbReference>
<dbReference type="Proteomes" id="UP000186601">
    <property type="component" value="Unassembled WGS sequence"/>
</dbReference>
<dbReference type="PROSITE" id="PS50082">
    <property type="entry name" value="WD_REPEATS_2"/>
    <property type="match status" value="1"/>
</dbReference>
<dbReference type="STRING" id="98765.A0A2R6NWC4"/>
<proteinExistence type="predicted"/>
<feature type="region of interest" description="Disordered" evidence="4">
    <location>
        <begin position="1"/>
        <end position="30"/>
    </location>
</feature>
<evidence type="ECO:0000256" key="3">
    <source>
        <dbReference type="PROSITE-ProRule" id="PRU00221"/>
    </source>
</evidence>
<gene>
    <name evidence="5" type="ORF">PHLCEN_2v7542</name>
</gene>
<dbReference type="Gene3D" id="2.130.10.10">
    <property type="entry name" value="YVTN repeat-like/Quinoprotein amine dehydrogenase"/>
    <property type="match status" value="1"/>
</dbReference>
<keyword evidence="2" id="KW-0677">Repeat</keyword>
<dbReference type="InterPro" id="IPR036322">
    <property type="entry name" value="WD40_repeat_dom_sf"/>
</dbReference>
<dbReference type="Pfam" id="PF00400">
    <property type="entry name" value="WD40"/>
    <property type="match status" value="2"/>
</dbReference>
<dbReference type="InterPro" id="IPR015943">
    <property type="entry name" value="WD40/YVTN_repeat-like_dom_sf"/>
</dbReference>
<feature type="repeat" description="WD" evidence="3">
    <location>
        <begin position="537"/>
        <end position="559"/>
    </location>
</feature>
<dbReference type="OrthoDB" id="10248252at2759"/>
<evidence type="ECO:0000256" key="4">
    <source>
        <dbReference type="SAM" id="MobiDB-lite"/>
    </source>
</evidence>
<keyword evidence="1 3" id="KW-0853">WD repeat</keyword>
<dbReference type="PROSITE" id="PS00678">
    <property type="entry name" value="WD_REPEATS_1"/>
    <property type="match status" value="1"/>
</dbReference>
<dbReference type="PANTHER" id="PTHR44129">
    <property type="entry name" value="WD REPEAT-CONTAINING PROTEIN POP1"/>
    <property type="match status" value="1"/>
</dbReference>
<dbReference type="InterPro" id="IPR050349">
    <property type="entry name" value="WD_LIS1/nudF_dynein_reg"/>
</dbReference>
<sequence>MKCGPPPKGAKREVSTKPVKPVQPVASSSKLPSVPATEFITIDSSDDESEEDYATLYSAFDIDNGSNWNIQIPEASEQNQQLSIPDYDLEMNLAIGALQDSVHEALKANTLLENGNIRPAYAQRPIWVAKHRPPYGGHPVLVRHMQTMTHPRITTIPSYPTVRSVGYPTCRSRFSRSKPTVHPRFCPGSINCISQSGDTIVVSSCVDDGIAQDEDSTIPYNREGTLVLLRNNQPLILHGHERPRGEEQVSRGYPTKYYSAIEVAFDPANPENLVSCGEDGRTFLWNCTGTPEQSSRPLRTWCYGEPVSCIPRNLLFKPEGSTFAIGGSDGRVYIQNVNSQLINPLQVVRKDCRVNMQVQSIAWGTAQSSNWLFATSAPESKASHVGSHRAFDVTTNQLLFTLKNGDAGEDLAVDSTGKRLILATSNEEQVFVLETYDIRRNVGKPAQRVILPPLPRYNVEDTNMKSAINAVSFSPDGIYVAVARSDNVTHVYDSRFLGRDILYDFPHGPGTEGTVEDTKYGVVKLDWVEGPGSALSLVTGGADGCVRLWDLKRAKGPNDGTIIAQSDSYVSWFSLGDPHQNEKSVIL</sequence>
<evidence type="ECO:0000313" key="6">
    <source>
        <dbReference type="Proteomes" id="UP000186601"/>
    </source>
</evidence>
<protein>
    <submittedName>
        <fullName evidence="5">Uncharacterized protein</fullName>
    </submittedName>
</protein>